<feature type="region of interest" description="Disordered" evidence="3">
    <location>
        <begin position="774"/>
        <end position="802"/>
    </location>
</feature>
<sequence>MSHTPSSDSESSAKSRVIDSKKKRRRKKSRLSSQAAINSIWKLFSTSPPQQALSILPLDPATKLAPDSNHGNELLSKSRLRVVAECRRQVSEIVKECKQLNMRYRDRGWDLAFDLPDQGYCLNGLRNTRFDVNQVSHLDAESKSPGAVKRVHEIFQRPTFMMNVDGTDVKQGKLSDCWFVAGLTALANLQYWPDHICAAHDTDIGVYGFVFYRDGMWTHTIIDDTLYLQSPSWDSPSLQRTLLQQTGRADAEKEFETTYQTGSRALFFAQCKDQNETWVPLIEKAYAKAHGDYAALEGGWIGEGLEDLSGGVTTELFTSDILDPDVFWDTELSKVNQEFLFGASTGFLDGGFGERDGISEGHAYILLAAHILESGQRLLKLRNPWAHSRKGIWEGPWSDGSKEWTPEVQQELKHGFGTDSVFWISFKDFMRKFSHLDRTRLFREPDWRCSQSWISVDVPWRACYQERFRVVLSKESPVVVAVSQLDRRYFNGLHGQYSFRLSFRIDHHSSSGVRRCVAQSHGNYLMTRSAAIEVPTLIPGAYSVCVRISAERDCELESVEEVVKQECKARTENVKLAQVGFAHDVAHSKAEPYINGRNRLHKKKKQESASNCRKGARRRRWEQRRVEREVERKQERKNDVKRQALRESHEQADKVKGSIAERDKHPVTGRGSIQAVAKTAAHRLVDVENTEQVVLHQGQAGTCDGKAGKSVCEEKSSTDVTTMKCSAKNSRPFFKHHEPGDSSDSPIDDWERLYSSDDASHSIRSELGNTLRRKTRCAHGTSEDMGRESAESEDSDGNQIPTPWSAVCVVGIRVYSKDEELRLETIFGDSDVSAAK</sequence>
<dbReference type="PRINTS" id="PR00704">
    <property type="entry name" value="CALPAIN"/>
</dbReference>
<protein>
    <recommendedName>
        <fullName evidence="4">Calpain catalytic domain-containing protein</fullName>
    </recommendedName>
</protein>
<dbReference type="Pfam" id="PF00648">
    <property type="entry name" value="Peptidase_C2"/>
    <property type="match status" value="2"/>
</dbReference>
<keyword evidence="2" id="KW-0378">Hydrolase</keyword>
<feature type="active site" evidence="1 2">
    <location>
        <position position="362"/>
    </location>
</feature>
<dbReference type="GO" id="GO:0006508">
    <property type="term" value="P:proteolysis"/>
    <property type="evidence" value="ECO:0007669"/>
    <property type="project" value="UniProtKB-KW"/>
</dbReference>
<dbReference type="AlphaFoldDB" id="A0A9N8RN46"/>
<accession>A0A9N8RN46</accession>
<feature type="region of interest" description="Disordered" evidence="3">
    <location>
        <begin position="1"/>
        <end position="31"/>
    </location>
</feature>
<organism evidence="5 6">
    <name type="scientific">Gibberella zeae</name>
    <name type="common">Wheat head blight fungus</name>
    <name type="synonym">Fusarium graminearum</name>
    <dbReference type="NCBI Taxonomy" id="5518"/>
    <lineage>
        <taxon>Eukaryota</taxon>
        <taxon>Fungi</taxon>
        <taxon>Dikarya</taxon>
        <taxon>Ascomycota</taxon>
        <taxon>Pezizomycotina</taxon>
        <taxon>Sordariomycetes</taxon>
        <taxon>Hypocreomycetidae</taxon>
        <taxon>Hypocreales</taxon>
        <taxon>Nectriaceae</taxon>
        <taxon>Fusarium</taxon>
    </lineage>
</organism>
<evidence type="ECO:0000256" key="1">
    <source>
        <dbReference type="PIRSR" id="PIRSR622684-1"/>
    </source>
</evidence>
<comment type="caution">
    <text evidence="5">The sequence shown here is derived from an EMBL/GenBank/DDBJ whole genome shotgun (WGS) entry which is preliminary data.</text>
</comment>
<reference evidence="5" key="1">
    <citation type="submission" date="2021-03" db="EMBL/GenBank/DDBJ databases">
        <authorList>
            <person name="Alouane T."/>
            <person name="Langin T."/>
            <person name="Bonhomme L."/>
        </authorList>
    </citation>
    <scope>NUCLEOTIDE SEQUENCE</scope>
    <source>
        <strain evidence="5">MDC_Fg202</strain>
    </source>
</reference>
<dbReference type="Proteomes" id="UP000746612">
    <property type="component" value="Unassembled WGS sequence"/>
</dbReference>
<evidence type="ECO:0000256" key="3">
    <source>
        <dbReference type="SAM" id="MobiDB-lite"/>
    </source>
</evidence>
<dbReference type="SMART" id="SM00230">
    <property type="entry name" value="CysPc"/>
    <property type="match status" value="1"/>
</dbReference>
<feature type="compositionally biased region" description="Basic and acidic residues" evidence="3">
    <location>
        <begin position="781"/>
        <end position="790"/>
    </location>
</feature>
<keyword evidence="2" id="KW-0645">Protease</keyword>
<feature type="domain" description="Calpain catalytic" evidence="4">
    <location>
        <begin position="149"/>
        <end position="442"/>
    </location>
</feature>
<feature type="compositionally biased region" description="Basic residues" evidence="3">
    <location>
        <begin position="21"/>
        <end position="30"/>
    </location>
</feature>
<feature type="region of interest" description="Disordered" evidence="3">
    <location>
        <begin position="596"/>
        <end position="669"/>
    </location>
</feature>
<feature type="compositionally biased region" description="Polar residues" evidence="3">
    <location>
        <begin position="1"/>
        <end position="10"/>
    </location>
</feature>
<feature type="compositionally biased region" description="Basic and acidic residues" evidence="3">
    <location>
        <begin position="623"/>
        <end position="666"/>
    </location>
</feature>
<gene>
    <name evidence="5" type="ORF">MDCFG202_LOCUS495898</name>
</gene>
<evidence type="ECO:0000256" key="2">
    <source>
        <dbReference type="PROSITE-ProRule" id="PRU00239"/>
    </source>
</evidence>
<dbReference type="InterPro" id="IPR038765">
    <property type="entry name" value="Papain-like_cys_pep_sf"/>
</dbReference>
<dbReference type="PANTHER" id="PTHR10183:SF397">
    <property type="entry name" value="CALPAIN CATALYTIC DOMAIN-CONTAINING PROTEIN"/>
    <property type="match status" value="1"/>
</dbReference>
<feature type="compositionally biased region" description="Basic and acidic residues" evidence="3">
    <location>
        <begin position="11"/>
        <end position="20"/>
    </location>
</feature>
<dbReference type="PROSITE" id="PS50203">
    <property type="entry name" value="CALPAIN_CAT"/>
    <property type="match status" value="1"/>
</dbReference>
<evidence type="ECO:0000313" key="5">
    <source>
        <dbReference type="EMBL" id="CAG2004180.1"/>
    </source>
</evidence>
<dbReference type="SUPFAM" id="SSF54001">
    <property type="entry name" value="Cysteine proteinases"/>
    <property type="match status" value="1"/>
</dbReference>
<evidence type="ECO:0000259" key="4">
    <source>
        <dbReference type="PROSITE" id="PS50203"/>
    </source>
</evidence>
<name>A0A9N8RN46_GIBZA</name>
<feature type="active site" evidence="1 2">
    <location>
        <position position="177"/>
    </location>
</feature>
<keyword evidence="2" id="KW-0788">Thiol protease</keyword>
<evidence type="ECO:0000313" key="6">
    <source>
        <dbReference type="Proteomes" id="UP000746612"/>
    </source>
</evidence>
<dbReference type="GO" id="GO:0004198">
    <property type="term" value="F:calcium-dependent cysteine-type endopeptidase activity"/>
    <property type="evidence" value="ECO:0007669"/>
    <property type="project" value="InterPro"/>
</dbReference>
<proteinExistence type="predicted"/>
<feature type="active site" evidence="1 2">
    <location>
        <position position="383"/>
    </location>
</feature>
<dbReference type="Gene3D" id="3.90.70.10">
    <property type="entry name" value="Cysteine proteinases"/>
    <property type="match status" value="1"/>
</dbReference>
<dbReference type="InterPro" id="IPR001300">
    <property type="entry name" value="Peptidase_C2_calpain_cat"/>
</dbReference>
<dbReference type="PANTHER" id="PTHR10183">
    <property type="entry name" value="CALPAIN"/>
    <property type="match status" value="1"/>
</dbReference>
<dbReference type="EMBL" id="CAJPIJ010000180">
    <property type="protein sequence ID" value="CAG2004180.1"/>
    <property type="molecule type" value="Genomic_DNA"/>
</dbReference>
<dbReference type="InterPro" id="IPR022684">
    <property type="entry name" value="Calpain_cysteine_protease"/>
</dbReference>